<dbReference type="NCBIfam" id="TIGR02532">
    <property type="entry name" value="IV_pilin_GFxxxE"/>
    <property type="match status" value="1"/>
</dbReference>
<gene>
    <name evidence="3" type="ORF">Mal33_01370</name>
</gene>
<dbReference type="InterPro" id="IPR045584">
    <property type="entry name" value="Pilin-like"/>
</dbReference>
<proteinExistence type="predicted"/>
<dbReference type="AlphaFoldDB" id="A0A518IM69"/>
<reference evidence="3 4" key="1">
    <citation type="submission" date="2019-02" db="EMBL/GenBank/DDBJ databases">
        <title>Deep-cultivation of Planctomycetes and their phenomic and genomic characterization uncovers novel biology.</title>
        <authorList>
            <person name="Wiegand S."/>
            <person name="Jogler M."/>
            <person name="Boedeker C."/>
            <person name="Pinto D."/>
            <person name="Vollmers J."/>
            <person name="Rivas-Marin E."/>
            <person name="Kohn T."/>
            <person name="Peeters S.H."/>
            <person name="Heuer A."/>
            <person name="Rast P."/>
            <person name="Oberbeckmann S."/>
            <person name="Bunk B."/>
            <person name="Jeske O."/>
            <person name="Meyerdierks A."/>
            <person name="Storesund J.E."/>
            <person name="Kallscheuer N."/>
            <person name="Luecker S."/>
            <person name="Lage O.M."/>
            <person name="Pohl T."/>
            <person name="Merkel B.J."/>
            <person name="Hornburger P."/>
            <person name="Mueller R.-W."/>
            <person name="Bruemmer F."/>
            <person name="Labrenz M."/>
            <person name="Spormann A.M."/>
            <person name="Op den Camp H."/>
            <person name="Overmann J."/>
            <person name="Amann R."/>
            <person name="Jetten M.S.M."/>
            <person name="Mascher T."/>
            <person name="Medema M.H."/>
            <person name="Devos D.P."/>
            <person name="Kaster A.-K."/>
            <person name="Ovreas L."/>
            <person name="Rohde M."/>
            <person name="Galperin M.Y."/>
            <person name="Jogler C."/>
        </authorList>
    </citation>
    <scope>NUCLEOTIDE SEQUENCE [LARGE SCALE GENOMIC DNA]</scope>
    <source>
        <strain evidence="3 4">Mal33</strain>
    </source>
</reference>
<dbReference type="Gene3D" id="3.30.700.10">
    <property type="entry name" value="Glycoprotein, Type 4 Pilin"/>
    <property type="match status" value="1"/>
</dbReference>
<dbReference type="NCBIfam" id="TIGR04294">
    <property type="entry name" value="pre_pil_HX9DG"/>
    <property type="match status" value="1"/>
</dbReference>
<dbReference type="PANTHER" id="PTHR30093:SF2">
    <property type="entry name" value="TYPE II SECRETION SYSTEM PROTEIN H"/>
    <property type="match status" value="1"/>
</dbReference>
<keyword evidence="1" id="KW-0472">Membrane</keyword>
<feature type="transmembrane region" description="Helical" evidence="1">
    <location>
        <begin position="50"/>
        <end position="74"/>
    </location>
</feature>
<evidence type="ECO:0000313" key="4">
    <source>
        <dbReference type="Proteomes" id="UP000316770"/>
    </source>
</evidence>
<keyword evidence="4" id="KW-1185">Reference proteome</keyword>
<dbReference type="InterPro" id="IPR011453">
    <property type="entry name" value="DUF1559"/>
</dbReference>
<keyword evidence="1" id="KW-1133">Transmembrane helix</keyword>
<accession>A0A518IM69</accession>
<dbReference type="PANTHER" id="PTHR30093">
    <property type="entry name" value="GENERAL SECRETION PATHWAY PROTEIN G"/>
    <property type="match status" value="1"/>
</dbReference>
<evidence type="ECO:0000259" key="2">
    <source>
        <dbReference type="Pfam" id="PF07596"/>
    </source>
</evidence>
<dbReference type="SUPFAM" id="SSF54523">
    <property type="entry name" value="Pili subunits"/>
    <property type="match status" value="1"/>
</dbReference>
<evidence type="ECO:0000313" key="3">
    <source>
        <dbReference type="EMBL" id="QDV54188.1"/>
    </source>
</evidence>
<feature type="domain" description="DUF1559" evidence="2">
    <location>
        <begin position="75"/>
        <end position="362"/>
    </location>
</feature>
<feature type="transmembrane region" description="Helical" evidence="1">
    <location>
        <begin position="21"/>
        <end position="38"/>
    </location>
</feature>
<keyword evidence="1" id="KW-0812">Transmembrane</keyword>
<protein>
    <recommendedName>
        <fullName evidence="2">DUF1559 domain-containing protein</fullName>
    </recommendedName>
</protein>
<dbReference type="Pfam" id="PF07963">
    <property type="entry name" value="N_methyl"/>
    <property type="match status" value="1"/>
</dbReference>
<name>A0A518IM69_9BACT</name>
<dbReference type="InterPro" id="IPR012902">
    <property type="entry name" value="N_methyl_site"/>
</dbReference>
<dbReference type="EMBL" id="CP036318">
    <property type="protein sequence ID" value="QDV54188.1"/>
    <property type="molecule type" value="Genomic_DNA"/>
</dbReference>
<dbReference type="Pfam" id="PF07596">
    <property type="entry name" value="SBP_bac_10"/>
    <property type="match status" value="1"/>
</dbReference>
<dbReference type="InterPro" id="IPR027558">
    <property type="entry name" value="Pre_pil_HX9DG_C"/>
</dbReference>
<sequence length="380" mass="41612">MYRHNFSLCGEMQRRQLLLSLVYTLDLFFCFVEELHVSRKNVGVTDSRTGFTLVELLVVIAIIGILVGLLLPAVQAAREAARRMQCSNNLKQLGLALHNYHDTYKVFPVASIITPDTDRPASWLVRVWPFMEQNAAFDQCTFAGSDWTGQGFDRNWRVTTNLSIPTLNCPSNPMDALYTQTSSAASQADGCPETVTYQITDYVGVGGTCNGGKTHWYGCHGRNDYSGIFVAIDAINTSNVRFASVTDGTSNTLAVGEQSNFIRIDDGAGNIEQVDLRDNTWKGGGWSGSEGGEADKGYWKGHSSFRVGINYSPTGRNSPHGIGDYWYGRPGHHTIFTSAHPGGAQFTLGDGSVRFISENINFTTLSNLGNRSDGNVVGDY</sequence>
<organism evidence="3 4">
    <name type="scientific">Rosistilla oblonga</name>
    <dbReference type="NCBI Taxonomy" id="2527990"/>
    <lineage>
        <taxon>Bacteria</taxon>
        <taxon>Pseudomonadati</taxon>
        <taxon>Planctomycetota</taxon>
        <taxon>Planctomycetia</taxon>
        <taxon>Pirellulales</taxon>
        <taxon>Pirellulaceae</taxon>
        <taxon>Rosistilla</taxon>
    </lineage>
</organism>
<dbReference type="PROSITE" id="PS00409">
    <property type="entry name" value="PROKAR_NTER_METHYL"/>
    <property type="match status" value="1"/>
</dbReference>
<dbReference type="Proteomes" id="UP000316770">
    <property type="component" value="Chromosome"/>
</dbReference>
<evidence type="ECO:0000256" key="1">
    <source>
        <dbReference type="SAM" id="Phobius"/>
    </source>
</evidence>